<evidence type="ECO:0000256" key="1">
    <source>
        <dbReference type="SAM" id="MobiDB-lite"/>
    </source>
</evidence>
<evidence type="ECO:0000313" key="3">
    <source>
        <dbReference type="Proteomes" id="UP000001937"/>
    </source>
</evidence>
<dbReference type="AlphaFoldDB" id="Q2JE14"/>
<gene>
    <name evidence="2" type="ordered locus">Francci3_1097</name>
</gene>
<organism evidence="2 3">
    <name type="scientific">Frankia casuarinae (strain DSM 45818 / CECT 9043 / HFP020203 / CcI3)</name>
    <dbReference type="NCBI Taxonomy" id="106370"/>
    <lineage>
        <taxon>Bacteria</taxon>
        <taxon>Bacillati</taxon>
        <taxon>Actinomycetota</taxon>
        <taxon>Actinomycetes</taxon>
        <taxon>Frankiales</taxon>
        <taxon>Frankiaceae</taxon>
        <taxon>Frankia</taxon>
    </lineage>
</organism>
<dbReference type="STRING" id="106370.Francci3_1097"/>
<dbReference type="eggNOG" id="ENOG502Z92A">
    <property type="taxonomic scope" value="Bacteria"/>
</dbReference>
<accession>Q2JE14</accession>
<dbReference type="OrthoDB" id="4501073at2"/>
<protein>
    <submittedName>
        <fullName evidence="2">Uncharacterized protein</fullName>
    </submittedName>
</protein>
<keyword evidence="3" id="KW-1185">Reference proteome</keyword>
<feature type="region of interest" description="Disordered" evidence="1">
    <location>
        <begin position="1"/>
        <end position="27"/>
    </location>
</feature>
<dbReference type="HOGENOM" id="CLU_421438_0_0_11"/>
<dbReference type="Proteomes" id="UP000001937">
    <property type="component" value="Chromosome"/>
</dbReference>
<sequence length="665" mass="74618">MIDDWRPSPGSGAQPKPGSFSNEASGSAHVDMQAGVVHGDVYLYTMSPDAGPAERFESGVHHLDGGMADQARELMREAVVSPGRSKRMLFHWVLALVSGRSRDELSNEEFRWLRELHAESPEPDPDHWAQGLRVVILLLDAVWEANISVTVPLKELDNLPDPQQAMILRHLEQFIEGPLEDEMWDRALTQARNNQMADGRRERVWKFFTPVPIGPRARKPHPPDLPKGTRLRGKASAVFLAAWTAYVAVRLTSAGRILEPLGCIFVFAVGLVTLRRGLGWRLEYLQVSPDAVQHSGGFASEVRHDLDFYVAKYHPNGVTADDWMRQTEGTRHSISKEIIGLYRESRVDAGRVKWLLRHEAGEIRKLWKRQASLSYTREQRAVPGLSASGQGGMAILGGGILWILAAAFAADVLLAVETAFVVAVGSTVHVRARLDMEREPRRYEAEREQYEQVLAARAAGFERQRAKLADKPGDQEMARWLDCDRKLLLDRALRHYRLAASEVIAHAFLEKQAESSQRARIRLGPWRYQKYEISVFLLTADGVRNFLSVLDFETGTFTDQGRLNYRFDAIASFHLDRSAGNVQKFQLALMNGQKIQMKTTEAAPDELTEDETAASVANRTQDAGGLQHTIHILEGVAADGKNWIRRIESACYSRNSHIMQNSSGR</sequence>
<dbReference type="RefSeq" id="WP_011435546.1">
    <property type="nucleotide sequence ID" value="NC_007777.1"/>
</dbReference>
<dbReference type="KEGG" id="fra:Francci3_1097"/>
<reference evidence="2 3" key="1">
    <citation type="journal article" date="2007" name="Genome Res.">
        <title>Genome characteristics of facultatively symbiotic Frankia sp. strains reflect host range and host plant biogeography.</title>
        <authorList>
            <person name="Normand P."/>
            <person name="Lapierre P."/>
            <person name="Tisa L.S."/>
            <person name="Gogarten J.P."/>
            <person name="Alloisio N."/>
            <person name="Bagnarol E."/>
            <person name="Bassi C.A."/>
            <person name="Berry A.M."/>
            <person name="Bickhart D.M."/>
            <person name="Choisne N."/>
            <person name="Couloux A."/>
            <person name="Cournoyer B."/>
            <person name="Cruveiller S."/>
            <person name="Daubin V."/>
            <person name="Demange N."/>
            <person name="Francino M.P."/>
            <person name="Goltsman E."/>
            <person name="Huang Y."/>
            <person name="Kopp O.R."/>
            <person name="Labarre L."/>
            <person name="Lapidus A."/>
            <person name="Lavire C."/>
            <person name="Marechal J."/>
            <person name="Martinez M."/>
            <person name="Mastronunzio J.E."/>
            <person name="Mullin B.C."/>
            <person name="Niemann J."/>
            <person name="Pujic P."/>
            <person name="Rawnsley T."/>
            <person name="Rouy Z."/>
            <person name="Schenowitz C."/>
            <person name="Sellstedt A."/>
            <person name="Tavares F."/>
            <person name="Tomkins J.P."/>
            <person name="Vallenet D."/>
            <person name="Valverde C."/>
            <person name="Wall L.G."/>
            <person name="Wang Y."/>
            <person name="Medigue C."/>
            <person name="Benson D.R."/>
        </authorList>
    </citation>
    <scope>NUCLEOTIDE SEQUENCE [LARGE SCALE GENOMIC DNA]</scope>
    <source>
        <strain evidence="3">DSM 45818 / CECT 9043 / CcI3</strain>
    </source>
</reference>
<name>Q2JE14_FRACC</name>
<evidence type="ECO:0000313" key="2">
    <source>
        <dbReference type="EMBL" id="ABD10478.1"/>
    </source>
</evidence>
<proteinExistence type="predicted"/>
<dbReference type="EMBL" id="CP000249">
    <property type="protein sequence ID" value="ABD10478.1"/>
    <property type="molecule type" value="Genomic_DNA"/>
</dbReference>